<dbReference type="EMBL" id="AGYR01000039">
    <property type="protein sequence ID" value="ENZ12449.1"/>
    <property type="molecule type" value="Genomic_DNA"/>
</dbReference>
<accession>A0A0E2H8M5</accession>
<dbReference type="HOGENOM" id="CLU_218283_0_0_9"/>
<proteinExistence type="predicted"/>
<comment type="caution">
    <text evidence="1">The sequence shown here is derived from an EMBL/GenBank/DDBJ whole genome shotgun (WGS) entry which is preliminary data.</text>
</comment>
<evidence type="ECO:0000313" key="2">
    <source>
        <dbReference type="Proteomes" id="UP000013085"/>
    </source>
</evidence>
<dbReference type="Proteomes" id="UP000013085">
    <property type="component" value="Unassembled WGS sequence"/>
</dbReference>
<dbReference type="AlphaFoldDB" id="A0A0E2H8M5"/>
<dbReference type="RefSeq" id="WP_002586473.1">
    <property type="nucleotide sequence ID" value="NZ_KB850979.1"/>
</dbReference>
<reference evidence="1 2" key="1">
    <citation type="submission" date="2013-01" db="EMBL/GenBank/DDBJ databases">
        <title>The Genome Sequence of Clostridium clostridioforme 90A8.</title>
        <authorList>
            <consortium name="The Broad Institute Genome Sequencing Platform"/>
            <person name="Earl A."/>
            <person name="Ward D."/>
            <person name="Feldgarden M."/>
            <person name="Gevers D."/>
            <person name="Courvalin P."/>
            <person name="Lambert T."/>
            <person name="Walker B."/>
            <person name="Young S.K."/>
            <person name="Zeng Q."/>
            <person name="Gargeya S."/>
            <person name="Fitzgerald M."/>
            <person name="Haas B."/>
            <person name="Abouelleil A."/>
            <person name="Alvarado L."/>
            <person name="Arachchi H.M."/>
            <person name="Berlin A.M."/>
            <person name="Chapman S.B."/>
            <person name="Dewar J."/>
            <person name="Goldberg J."/>
            <person name="Griggs A."/>
            <person name="Gujja S."/>
            <person name="Hansen M."/>
            <person name="Howarth C."/>
            <person name="Imamovic A."/>
            <person name="Larimer J."/>
            <person name="McCowan C."/>
            <person name="Murphy C."/>
            <person name="Neiman D."/>
            <person name="Pearson M."/>
            <person name="Priest M."/>
            <person name="Roberts A."/>
            <person name="Saif S."/>
            <person name="Shea T."/>
            <person name="Sisk P."/>
            <person name="Sykes S."/>
            <person name="Wortman J."/>
            <person name="Nusbaum C."/>
            <person name="Birren B."/>
        </authorList>
    </citation>
    <scope>NUCLEOTIDE SEQUENCE [LARGE SCALE GENOMIC DNA]</scope>
    <source>
        <strain evidence="1 2">90A8</strain>
    </source>
</reference>
<organism evidence="1 2">
    <name type="scientific">[Clostridium] clostridioforme 90A8</name>
    <dbReference type="NCBI Taxonomy" id="999408"/>
    <lineage>
        <taxon>Bacteria</taxon>
        <taxon>Bacillati</taxon>
        <taxon>Bacillota</taxon>
        <taxon>Clostridia</taxon>
        <taxon>Lachnospirales</taxon>
        <taxon>Lachnospiraceae</taxon>
        <taxon>Enterocloster</taxon>
    </lineage>
</organism>
<dbReference type="PATRIC" id="fig|999408.3.peg.3845"/>
<sequence>MCGKCEFCRRVDGEWRCDNDESENYGMEVEYDYDCVDFMERDE</sequence>
<gene>
    <name evidence="1" type="ORF">HMPREF1090_03575</name>
</gene>
<protein>
    <submittedName>
        <fullName evidence="1">Uncharacterized protein</fullName>
    </submittedName>
</protein>
<name>A0A0E2H8M5_9FIRM</name>
<evidence type="ECO:0000313" key="1">
    <source>
        <dbReference type="EMBL" id="ENZ12449.1"/>
    </source>
</evidence>